<evidence type="ECO:0000256" key="1">
    <source>
        <dbReference type="SAM" id="MobiDB-lite"/>
    </source>
</evidence>
<gene>
    <name evidence="3" type="ORF">JX265_010920</name>
</gene>
<reference evidence="3" key="1">
    <citation type="submission" date="2021-03" db="EMBL/GenBank/DDBJ databases">
        <title>Revisited historic fungal species revealed as producer of novel bioactive compounds through whole genome sequencing and comparative genomics.</title>
        <authorList>
            <person name="Vignolle G.A."/>
            <person name="Hochenegger N."/>
            <person name="Mach R.L."/>
            <person name="Mach-Aigner A.R."/>
            <person name="Javad Rahimi M."/>
            <person name="Salim K.A."/>
            <person name="Chan C.M."/>
            <person name="Lim L.B.L."/>
            <person name="Cai F."/>
            <person name="Druzhinina I.S."/>
            <person name="U'Ren J.M."/>
            <person name="Derntl C."/>
        </authorList>
    </citation>
    <scope>NUCLEOTIDE SEQUENCE</scope>
    <source>
        <strain evidence="3">TUCIM 5799</strain>
    </source>
</reference>
<evidence type="ECO:0000256" key="2">
    <source>
        <dbReference type="SAM" id="SignalP"/>
    </source>
</evidence>
<proteinExistence type="predicted"/>
<evidence type="ECO:0000313" key="3">
    <source>
        <dbReference type="EMBL" id="KAI1858252.1"/>
    </source>
</evidence>
<sequence>MLSHVIPLLALVASAHAAPNYDYKPPPPYPHCPHTICVDGINKCGIKYGACYDQCKPWKSPTPPPCSSTITVKPTTTKPTTTKPTTSTTDNCSTRTVCADYVNECGIWYGGCFPDCRPWPSFSKPTCPSTSTVSPTSKTSTPVTSKTPETTPTTTTTTRQNTSTGTVAPQTTATTTKIPETVTTSSPTTTSPTSFQPPLFCRFYTKTCVNSSITSELTFGPGCYTYRSGYEGPSYTTPYCAPTAGP</sequence>
<organism evidence="3 4">
    <name type="scientific">Neoarthrinium moseri</name>
    <dbReference type="NCBI Taxonomy" id="1658444"/>
    <lineage>
        <taxon>Eukaryota</taxon>
        <taxon>Fungi</taxon>
        <taxon>Dikarya</taxon>
        <taxon>Ascomycota</taxon>
        <taxon>Pezizomycotina</taxon>
        <taxon>Sordariomycetes</taxon>
        <taxon>Xylariomycetidae</taxon>
        <taxon>Amphisphaeriales</taxon>
        <taxon>Apiosporaceae</taxon>
        <taxon>Neoarthrinium</taxon>
    </lineage>
</organism>
<keyword evidence="2" id="KW-0732">Signal</keyword>
<feature type="signal peptide" evidence="2">
    <location>
        <begin position="1"/>
        <end position="17"/>
    </location>
</feature>
<keyword evidence="4" id="KW-1185">Reference proteome</keyword>
<name>A0A9P9WDP8_9PEZI</name>
<protein>
    <submittedName>
        <fullName evidence="3">Uncharacterized protein</fullName>
    </submittedName>
</protein>
<feature type="region of interest" description="Disordered" evidence="1">
    <location>
        <begin position="128"/>
        <end position="170"/>
    </location>
</feature>
<dbReference type="AlphaFoldDB" id="A0A9P9WDP8"/>
<feature type="chain" id="PRO_5040230844" evidence="2">
    <location>
        <begin position="18"/>
        <end position="246"/>
    </location>
</feature>
<dbReference type="EMBL" id="JAFIMR010000037">
    <property type="protein sequence ID" value="KAI1858252.1"/>
    <property type="molecule type" value="Genomic_DNA"/>
</dbReference>
<accession>A0A9P9WDP8</accession>
<evidence type="ECO:0000313" key="4">
    <source>
        <dbReference type="Proteomes" id="UP000829685"/>
    </source>
</evidence>
<comment type="caution">
    <text evidence="3">The sequence shown here is derived from an EMBL/GenBank/DDBJ whole genome shotgun (WGS) entry which is preliminary data.</text>
</comment>
<dbReference type="Proteomes" id="UP000829685">
    <property type="component" value="Unassembled WGS sequence"/>
</dbReference>